<proteinExistence type="inferred from homology"/>
<keyword evidence="5 12" id="KW-0648">Protein biosynthesis</keyword>
<comment type="similarity">
    <text evidence="1 12">Belongs to the eukaryotic initiation factor 4E family.</text>
</comment>
<evidence type="ECO:0000313" key="13">
    <source>
        <dbReference type="Proteomes" id="UP000813463"/>
    </source>
</evidence>
<evidence type="ECO:0000256" key="4">
    <source>
        <dbReference type="ARBA" id="ARBA00022884"/>
    </source>
</evidence>
<dbReference type="PANTHER" id="PTHR11960:SF60">
    <property type="entry name" value="EUKARYOTIC TRANSLATION INITIATION FACTOR ISOFORM 4E-2"/>
    <property type="match status" value="1"/>
</dbReference>
<dbReference type="AlphaFoldDB" id="A0A9R0IHE6"/>
<name>A0A9R0IHE6_SPIOL</name>
<dbReference type="RefSeq" id="XP_021849226.1">
    <property type="nucleotide sequence ID" value="XM_021993534.2"/>
</dbReference>
<dbReference type="GO" id="GO:0016281">
    <property type="term" value="C:eukaryotic translation initiation factor 4F complex"/>
    <property type="evidence" value="ECO:0000318"/>
    <property type="project" value="GO_Central"/>
</dbReference>
<dbReference type="InterPro" id="IPR019770">
    <property type="entry name" value="TIF_eIF_4E_CS"/>
</dbReference>
<keyword evidence="6" id="KW-1015">Disulfide bond</keyword>
<dbReference type="KEGG" id="soe:110788903"/>
<evidence type="ECO:0000256" key="5">
    <source>
        <dbReference type="ARBA" id="ARBA00022917"/>
    </source>
</evidence>
<protein>
    <recommendedName>
        <fullName evidence="9">Eukaryotic translation initiation factor isoform 4E</fullName>
    </recommendedName>
    <alternativeName>
        <fullName evidence="10">eIF-(iso)4F 25 kDa subunit</fullName>
    </alternativeName>
    <alternativeName>
        <fullName evidence="11">eIF-(iso)4F p28 subunit</fullName>
    </alternativeName>
    <alternativeName>
        <fullName evidence="8">mRNA cap-binding protein</fullName>
    </alternativeName>
</protein>
<dbReference type="Gene3D" id="3.30.760.10">
    <property type="entry name" value="RNA Cap, Translation Initiation Factor Eif4e"/>
    <property type="match status" value="1"/>
</dbReference>
<gene>
    <name evidence="14" type="primary">LOC110788903</name>
</gene>
<keyword evidence="3" id="KW-0810">Translation regulation</keyword>
<evidence type="ECO:0000256" key="11">
    <source>
        <dbReference type="ARBA" id="ARBA00042903"/>
    </source>
</evidence>
<evidence type="ECO:0000256" key="3">
    <source>
        <dbReference type="ARBA" id="ARBA00022845"/>
    </source>
</evidence>
<evidence type="ECO:0000256" key="12">
    <source>
        <dbReference type="RuleBase" id="RU004374"/>
    </source>
</evidence>
<evidence type="ECO:0000313" key="14">
    <source>
        <dbReference type="RefSeq" id="XP_021849226.1"/>
    </source>
</evidence>
<dbReference type="OrthoDB" id="590761at2759"/>
<keyword evidence="2 12" id="KW-0396">Initiation factor</keyword>
<evidence type="ECO:0000256" key="6">
    <source>
        <dbReference type="ARBA" id="ARBA00023157"/>
    </source>
</evidence>
<dbReference type="GO" id="GO:0006413">
    <property type="term" value="P:translational initiation"/>
    <property type="evidence" value="ECO:0000318"/>
    <property type="project" value="GO_Central"/>
</dbReference>
<dbReference type="GO" id="GO:0006417">
    <property type="term" value="P:regulation of translation"/>
    <property type="evidence" value="ECO:0007669"/>
    <property type="project" value="UniProtKB-KW"/>
</dbReference>
<evidence type="ECO:0000256" key="8">
    <source>
        <dbReference type="ARBA" id="ARBA00030245"/>
    </source>
</evidence>
<evidence type="ECO:0000256" key="10">
    <source>
        <dbReference type="ARBA" id="ARBA00041627"/>
    </source>
</evidence>
<sequence length="200" mass="22616">MSTEVAAEVVDAPPATEVAEAPKQPHKLERKWAFWFDTTKPKPGAAWGSTLKKAYAFDTVEEFWCLYDQIFKPSKLVANADFHLFKAGVEPKWEDPECAHGGKWTVSASRNTNLETMWLETLMALIGEQFDEADEICGVVASARSRGDKLSLWTRNAANEAVQMGIGRKWKDIIDVTDKINFSFHEDAKKDSKQNRRYSV</sequence>
<evidence type="ECO:0000256" key="9">
    <source>
        <dbReference type="ARBA" id="ARBA00039832"/>
    </source>
</evidence>
<dbReference type="PROSITE" id="PS00813">
    <property type="entry name" value="IF4E"/>
    <property type="match status" value="1"/>
</dbReference>
<dbReference type="GO" id="GO:0003743">
    <property type="term" value="F:translation initiation factor activity"/>
    <property type="evidence" value="ECO:0000318"/>
    <property type="project" value="GO_Central"/>
</dbReference>
<evidence type="ECO:0000256" key="1">
    <source>
        <dbReference type="ARBA" id="ARBA00009860"/>
    </source>
</evidence>
<dbReference type="Proteomes" id="UP000813463">
    <property type="component" value="Chromosome 3"/>
</dbReference>
<accession>A0A9R0IHE6</accession>
<dbReference type="GO" id="GO:0000340">
    <property type="term" value="F:RNA 7-methylguanosine cap binding"/>
    <property type="evidence" value="ECO:0000318"/>
    <property type="project" value="GO_Central"/>
</dbReference>
<dbReference type="FunFam" id="3.30.760.10:FF:000003">
    <property type="entry name" value="Eukaryotic translation initiation factor 4E"/>
    <property type="match status" value="1"/>
</dbReference>
<keyword evidence="4 12" id="KW-0694">RNA-binding</keyword>
<dbReference type="GO" id="GO:0009615">
    <property type="term" value="P:response to virus"/>
    <property type="evidence" value="ECO:0007669"/>
    <property type="project" value="UniProtKB-ARBA"/>
</dbReference>
<dbReference type="SUPFAM" id="SSF55418">
    <property type="entry name" value="eIF4e-like"/>
    <property type="match status" value="1"/>
</dbReference>
<dbReference type="InterPro" id="IPR001040">
    <property type="entry name" value="TIF_eIF_4E"/>
</dbReference>
<organism evidence="13 14">
    <name type="scientific">Spinacia oleracea</name>
    <name type="common">Spinach</name>
    <dbReference type="NCBI Taxonomy" id="3562"/>
    <lineage>
        <taxon>Eukaryota</taxon>
        <taxon>Viridiplantae</taxon>
        <taxon>Streptophyta</taxon>
        <taxon>Embryophyta</taxon>
        <taxon>Tracheophyta</taxon>
        <taxon>Spermatophyta</taxon>
        <taxon>Magnoliopsida</taxon>
        <taxon>eudicotyledons</taxon>
        <taxon>Gunneridae</taxon>
        <taxon>Pentapetalae</taxon>
        <taxon>Caryophyllales</taxon>
        <taxon>Chenopodiaceae</taxon>
        <taxon>Chenopodioideae</taxon>
        <taxon>Anserineae</taxon>
        <taxon>Spinacia</taxon>
    </lineage>
</organism>
<dbReference type="InterPro" id="IPR023398">
    <property type="entry name" value="TIF_eIF4e-like"/>
</dbReference>
<dbReference type="GeneID" id="110788903"/>
<reference evidence="14" key="2">
    <citation type="submission" date="2025-08" db="UniProtKB">
        <authorList>
            <consortium name="RefSeq"/>
        </authorList>
    </citation>
    <scope>IDENTIFICATION</scope>
    <source>
        <tissue evidence="14">Leaf</tissue>
    </source>
</reference>
<keyword evidence="13" id="KW-1185">Reference proteome</keyword>
<dbReference type="Pfam" id="PF01652">
    <property type="entry name" value="IF4E"/>
    <property type="match status" value="1"/>
</dbReference>
<evidence type="ECO:0000256" key="2">
    <source>
        <dbReference type="ARBA" id="ARBA00022540"/>
    </source>
</evidence>
<dbReference type="PANTHER" id="PTHR11960">
    <property type="entry name" value="EUKARYOTIC TRANSLATION INITIATION FACTOR 4E RELATED"/>
    <property type="match status" value="1"/>
</dbReference>
<comment type="subunit">
    <text evidence="7">EIF4F is a multi-subunit complex, the composition of which varies with external and internal environmental conditions. It is composed of at least EIF4A, EIF4E and EIF4G. EIF4E is also known to interact with other partners. In higher plants two isoforms of EIF4F have been identified, named isoform EIF4F and isoform EIF(iso)4F. Isoform EIF4F has subunits p220 and p26, whereas isoform EIF(iso)4F has subunits p82 and p28.</text>
</comment>
<evidence type="ECO:0000256" key="7">
    <source>
        <dbReference type="ARBA" id="ARBA00025991"/>
    </source>
</evidence>
<reference evidence="13" key="1">
    <citation type="journal article" date="2021" name="Nat. Commun.">
        <title>Genomic analyses provide insights into spinach domestication and the genetic basis of agronomic traits.</title>
        <authorList>
            <person name="Cai X."/>
            <person name="Sun X."/>
            <person name="Xu C."/>
            <person name="Sun H."/>
            <person name="Wang X."/>
            <person name="Ge C."/>
            <person name="Zhang Z."/>
            <person name="Wang Q."/>
            <person name="Fei Z."/>
            <person name="Jiao C."/>
            <person name="Wang Q."/>
        </authorList>
    </citation>
    <scope>NUCLEOTIDE SEQUENCE [LARGE SCALE GENOMIC DNA]</scope>
    <source>
        <strain evidence="13">cv. Varoflay</strain>
    </source>
</reference>